<evidence type="ECO:0000256" key="1">
    <source>
        <dbReference type="SAM" id="MobiDB-lite"/>
    </source>
</evidence>
<evidence type="ECO:0000313" key="3">
    <source>
        <dbReference type="Proteomes" id="UP001148838"/>
    </source>
</evidence>
<dbReference type="Proteomes" id="UP001148838">
    <property type="component" value="Unassembled WGS sequence"/>
</dbReference>
<protein>
    <submittedName>
        <fullName evidence="2">Uncharacterized protein</fullName>
    </submittedName>
</protein>
<proteinExistence type="predicted"/>
<dbReference type="InterPro" id="IPR036397">
    <property type="entry name" value="RNaseH_sf"/>
</dbReference>
<accession>A0ABQ8SQ56</accession>
<reference evidence="2 3" key="1">
    <citation type="journal article" date="2022" name="Allergy">
        <title>Genome assembly and annotation of Periplaneta americana reveal a comprehensive cockroach allergen profile.</title>
        <authorList>
            <person name="Wang L."/>
            <person name="Xiong Q."/>
            <person name="Saelim N."/>
            <person name="Wang L."/>
            <person name="Nong W."/>
            <person name="Wan A.T."/>
            <person name="Shi M."/>
            <person name="Liu X."/>
            <person name="Cao Q."/>
            <person name="Hui J.H.L."/>
            <person name="Sookrung N."/>
            <person name="Leung T.F."/>
            <person name="Tungtrongchitr A."/>
            <person name="Tsui S.K.W."/>
        </authorList>
    </citation>
    <scope>NUCLEOTIDE SEQUENCE [LARGE SCALE GENOMIC DNA]</scope>
    <source>
        <strain evidence="2">PWHHKU_190912</strain>
    </source>
</reference>
<evidence type="ECO:0000313" key="2">
    <source>
        <dbReference type="EMBL" id="KAJ4436319.1"/>
    </source>
</evidence>
<name>A0ABQ8SQ56_PERAM</name>
<gene>
    <name evidence="2" type="ORF">ANN_18950</name>
</gene>
<sequence length="374" mass="42827">MNGLLMESVSQKILTEKPRNIRFKEDIFRIKKSFLLLGRGRTEHAIFEGTKLQANKHNESVKQNRFVIERLIEVVCFLDSSVSMIQGCVAKSLPTVVENMKGPSIKGESDIVSLIESDDIDDPSYEHHSSEASSRKETESEGTDEDNNVHRLDWPAQSPNLNPIEHLDRQLRSREMRPTSIVQLSAMLQKEWRRIPVDILHKLVESIPDRTIAIKGSGFTNSIRPGRKVNDPTVTDLRIIKYDSKNVICYKLDFTQDFQELSTRPKAVQDEEFPRLYMERLKIKRRSDNAVEMSPGSSTKSYPAFAHIGLRENSEKNLNQERVITNLPEGAIVVFDNASYHTIQENKDPTQPTVTAKLKFRPGYRKMAHTLQKI</sequence>
<dbReference type="EMBL" id="JAJSOF020000023">
    <property type="protein sequence ID" value="KAJ4436319.1"/>
    <property type="molecule type" value="Genomic_DNA"/>
</dbReference>
<organism evidence="2 3">
    <name type="scientific">Periplaneta americana</name>
    <name type="common">American cockroach</name>
    <name type="synonym">Blatta americana</name>
    <dbReference type="NCBI Taxonomy" id="6978"/>
    <lineage>
        <taxon>Eukaryota</taxon>
        <taxon>Metazoa</taxon>
        <taxon>Ecdysozoa</taxon>
        <taxon>Arthropoda</taxon>
        <taxon>Hexapoda</taxon>
        <taxon>Insecta</taxon>
        <taxon>Pterygota</taxon>
        <taxon>Neoptera</taxon>
        <taxon>Polyneoptera</taxon>
        <taxon>Dictyoptera</taxon>
        <taxon>Blattodea</taxon>
        <taxon>Blattoidea</taxon>
        <taxon>Blattidae</taxon>
        <taxon>Blattinae</taxon>
        <taxon>Periplaneta</taxon>
    </lineage>
</organism>
<feature type="region of interest" description="Disordered" evidence="1">
    <location>
        <begin position="120"/>
        <end position="163"/>
    </location>
</feature>
<comment type="caution">
    <text evidence="2">The sequence shown here is derived from an EMBL/GenBank/DDBJ whole genome shotgun (WGS) entry which is preliminary data.</text>
</comment>
<keyword evidence="3" id="KW-1185">Reference proteome</keyword>
<feature type="compositionally biased region" description="Basic and acidic residues" evidence="1">
    <location>
        <begin position="124"/>
        <end position="139"/>
    </location>
</feature>
<dbReference type="Gene3D" id="3.30.420.10">
    <property type="entry name" value="Ribonuclease H-like superfamily/Ribonuclease H"/>
    <property type="match status" value="1"/>
</dbReference>